<feature type="transmembrane region" description="Helical" evidence="1">
    <location>
        <begin position="116"/>
        <end position="141"/>
    </location>
</feature>
<sequence>MLLKKLKFLLEQNYILIFLNGFYNHIVKSNKYVQFVIVLWLISLMLYALTFFITFNETYLNMVVFAIRRFVFLLIFILTLITVQELPVVHNFKKDYETFEEGPSGKSTFLIFIRNYHISIIFLCYFSYFVAISSCITNPFLSTFFGILTLGFAALYWYQFVVYSIAFWKKPLDKSSSISFKNSSKKKSDSRGQIRIMVTGMGSNPWLRKLAVTCLECVKGGATALLVSGEMLYKLGAGGGVNSVSPPRQWVLNRMFLEDRTKIWTESKAAHALHNRAMNNPHDDIYKYLDMWK</sequence>
<protein>
    <submittedName>
        <fullName evidence="2">Uncharacterized protein</fullName>
    </submittedName>
</protein>
<feature type="transmembrane region" description="Helical" evidence="1">
    <location>
        <begin position="147"/>
        <end position="168"/>
    </location>
</feature>
<dbReference type="AlphaFoldDB" id="A0A9E8YZL5"/>
<accession>A0A9E8YZL5</accession>
<keyword evidence="1" id="KW-0812">Transmembrane</keyword>
<feature type="transmembrane region" description="Helical" evidence="1">
    <location>
        <begin position="32"/>
        <end position="53"/>
    </location>
</feature>
<dbReference type="EMBL" id="ON390794">
    <property type="protein sequence ID" value="WAK85026.1"/>
    <property type="molecule type" value="Genomic_DNA"/>
</dbReference>
<name>A0A9E8YZL5_9STRA</name>
<evidence type="ECO:0000313" key="2">
    <source>
        <dbReference type="EMBL" id="WAK85026.1"/>
    </source>
</evidence>
<gene>
    <name evidence="2" type="primary">orf293</name>
</gene>
<keyword evidence="1" id="KW-1133">Transmembrane helix</keyword>
<proteinExistence type="predicted"/>
<geneLocation type="mitochondrion" evidence="2"/>
<evidence type="ECO:0000256" key="1">
    <source>
        <dbReference type="SAM" id="Phobius"/>
    </source>
</evidence>
<organism evidence="2">
    <name type="scientific">Amicula sp. isolate GU52X-4 cfCalB7</name>
    <dbReference type="NCBI Taxonomy" id="3003489"/>
    <lineage>
        <taxon>Eukaryota</taxon>
        <taxon>Sar</taxon>
        <taxon>Stramenopiles</taxon>
        <taxon>Ochrophyta</taxon>
        <taxon>Bacillariophyta</taxon>
        <taxon>Bacillariophyceae</taxon>
        <taxon>Bacillariophycidae</taxon>
        <taxon>Naviculales</taxon>
        <taxon>Naviculaceae</taxon>
        <taxon>Amicula</taxon>
    </lineage>
</organism>
<feature type="transmembrane region" description="Helical" evidence="1">
    <location>
        <begin position="59"/>
        <end position="83"/>
    </location>
</feature>
<keyword evidence="2" id="KW-0496">Mitochondrion</keyword>
<reference evidence="2" key="1">
    <citation type="submission" date="2022-04" db="EMBL/GenBank/DDBJ databases">
        <title>A new insight into Amicula, a genus of tiny marine littoral diatoms with the description of two new tropical species and the largest mitogenome known for a stramenopile.</title>
        <authorList>
            <person name="Gastineau R."/>
            <person name="Li C."/>
            <person name="Ashworth M.P."/>
            <person name="Witkowski A."/>
            <person name="Turmel M."/>
            <person name="Gorecka E."/>
            <person name="Frankovich T.A."/>
            <person name="Wachnicka A."/>
            <person name="Lobban C.S."/>
            <person name="Theriot E.C."/>
            <person name="Otis C."/>
            <person name="Dabek P."/>
            <person name="Binczewska A."/>
            <person name="Lemieux C."/>
        </authorList>
    </citation>
    <scope>NUCLEOTIDE SEQUENCE</scope>
    <source>
        <strain evidence="2">GU52X-4 cfCalB7</strain>
    </source>
</reference>
<keyword evidence="1" id="KW-0472">Membrane</keyword>